<reference evidence="17" key="1">
    <citation type="submission" date="2022-09" db="EMBL/GenBank/DDBJ databases">
        <title>Fusarium specimens isolated from Avocado Roots.</title>
        <authorList>
            <person name="Stajich J."/>
            <person name="Roper C."/>
            <person name="Heimlech-Rivalta G."/>
        </authorList>
    </citation>
    <scope>NUCLEOTIDE SEQUENCE</scope>
    <source>
        <strain evidence="17">CF00136</strain>
    </source>
</reference>
<feature type="binding site" evidence="15">
    <location>
        <position position="179"/>
    </location>
    <ligand>
        <name>ATP</name>
        <dbReference type="ChEBI" id="CHEBI:30616"/>
    </ligand>
</feature>
<dbReference type="GO" id="GO:0000049">
    <property type="term" value="F:tRNA binding"/>
    <property type="evidence" value="ECO:0007669"/>
    <property type="project" value="TreeGrafter"/>
</dbReference>
<evidence type="ECO:0000256" key="5">
    <source>
        <dbReference type="ARBA" id="ARBA00022490"/>
    </source>
</evidence>
<dbReference type="FunFam" id="3.90.870.10:FF:000008">
    <property type="entry name" value="Threonylcarbamoyl-AMP synthase"/>
    <property type="match status" value="1"/>
</dbReference>
<keyword evidence="9 14" id="KW-0547">Nucleotide-binding</keyword>
<feature type="binding site" evidence="15">
    <location>
        <position position="274"/>
    </location>
    <ligand>
        <name>ATP</name>
        <dbReference type="ChEBI" id="CHEBI:30616"/>
    </ligand>
</feature>
<evidence type="ECO:0000313" key="18">
    <source>
        <dbReference type="Proteomes" id="UP001152049"/>
    </source>
</evidence>
<dbReference type="Pfam" id="PF01300">
    <property type="entry name" value="Sua5_yciO_yrdC"/>
    <property type="match status" value="1"/>
</dbReference>
<keyword evidence="6 14" id="KW-0808">Transferase</keyword>
<feature type="binding site" evidence="15">
    <location>
        <position position="231"/>
    </location>
    <ligand>
        <name>ATP</name>
        <dbReference type="ChEBI" id="CHEBI:30616"/>
    </ligand>
</feature>
<dbReference type="GO" id="GO:0006450">
    <property type="term" value="P:regulation of translational fidelity"/>
    <property type="evidence" value="ECO:0007669"/>
    <property type="project" value="TreeGrafter"/>
</dbReference>
<feature type="binding site" evidence="15">
    <location>
        <position position="157"/>
    </location>
    <ligand>
        <name>L-threonine</name>
        <dbReference type="ChEBI" id="CHEBI:57926"/>
    </ligand>
</feature>
<keyword evidence="18" id="KW-1185">Reference proteome</keyword>
<feature type="binding site" evidence="15">
    <location>
        <position position="85"/>
    </location>
    <ligand>
        <name>ATP</name>
        <dbReference type="ChEBI" id="CHEBI:30616"/>
    </ligand>
</feature>
<feature type="binding site" evidence="15">
    <location>
        <position position="177"/>
    </location>
    <ligand>
        <name>L-threonine</name>
        <dbReference type="ChEBI" id="CHEBI:57926"/>
    </ligand>
</feature>
<dbReference type="InterPro" id="IPR006070">
    <property type="entry name" value="Sua5-like_dom"/>
</dbReference>
<evidence type="ECO:0000256" key="8">
    <source>
        <dbReference type="ARBA" id="ARBA00022695"/>
    </source>
</evidence>
<dbReference type="GO" id="GO:0005737">
    <property type="term" value="C:cytoplasm"/>
    <property type="evidence" value="ECO:0007669"/>
    <property type="project" value="UniProtKB-SubCell"/>
</dbReference>
<dbReference type="InterPro" id="IPR010923">
    <property type="entry name" value="T(6)A37_SUA5"/>
</dbReference>
<keyword evidence="7 14" id="KW-0819">tRNA processing</keyword>
<evidence type="ECO:0000259" key="16">
    <source>
        <dbReference type="PROSITE" id="PS51163"/>
    </source>
</evidence>
<evidence type="ECO:0000256" key="7">
    <source>
        <dbReference type="ARBA" id="ARBA00022694"/>
    </source>
</evidence>
<evidence type="ECO:0000256" key="9">
    <source>
        <dbReference type="ARBA" id="ARBA00022741"/>
    </source>
</evidence>
<evidence type="ECO:0000256" key="4">
    <source>
        <dbReference type="ARBA" id="ARBA00015492"/>
    </source>
</evidence>
<accession>A0A9W8VQV1</accession>
<evidence type="ECO:0000313" key="17">
    <source>
        <dbReference type="EMBL" id="KAJ4271864.1"/>
    </source>
</evidence>
<dbReference type="PROSITE" id="PS51163">
    <property type="entry name" value="YRDC"/>
    <property type="match status" value="1"/>
</dbReference>
<feature type="binding site" evidence="15">
    <location>
        <position position="89"/>
    </location>
    <ligand>
        <name>ATP</name>
        <dbReference type="ChEBI" id="CHEBI:30616"/>
    </ligand>
</feature>
<feature type="binding site" evidence="15">
    <location>
        <position position="62"/>
    </location>
    <ligand>
        <name>L-threonine</name>
        <dbReference type="ChEBI" id="CHEBI:57926"/>
    </ligand>
</feature>
<evidence type="ECO:0000256" key="3">
    <source>
        <dbReference type="ARBA" id="ARBA00012584"/>
    </source>
</evidence>
<dbReference type="InterPro" id="IPR005145">
    <property type="entry name" value="Sua5_C"/>
</dbReference>
<comment type="similarity">
    <text evidence="2 14">Belongs to the SUA5 family.</text>
</comment>
<proteinExistence type="inferred from homology"/>
<comment type="subcellular location">
    <subcellularLocation>
        <location evidence="1 14">Cytoplasm</location>
    </subcellularLocation>
</comment>
<dbReference type="InterPro" id="IPR050156">
    <property type="entry name" value="TC-AMP_synthase_SUA5"/>
</dbReference>
<evidence type="ECO:0000256" key="13">
    <source>
        <dbReference type="ARBA" id="ARBA00056339"/>
    </source>
</evidence>
<dbReference type="EC" id="2.7.7.87" evidence="3 14"/>
<feature type="binding site" evidence="15">
    <location>
        <position position="153"/>
    </location>
    <ligand>
        <name>ATP</name>
        <dbReference type="ChEBI" id="CHEBI:30616"/>
    </ligand>
</feature>
<dbReference type="PANTHER" id="PTHR17490:SF16">
    <property type="entry name" value="THREONYLCARBAMOYL-AMP SYNTHASE"/>
    <property type="match status" value="1"/>
</dbReference>
<evidence type="ECO:0000256" key="6">
    <source>
        <dbReference type="ARBA" id="ARBA00022679"/>
    </source>
</evidence>
<dbReference type="Gene3D" id="3.40.50.11030">
    <property type="entry name" value="Threonylcarbamoyl-AMP synthase, C-terminal domain"/>
    <property type="match status" value="1"/>
</dbReference>
<dbReference type="InterPro" id="IPR017945">
    <property type="entry name" value="DHBP_synth_RibB-like_a/b_dom"/>
</dbReference>
<keyword evidence="5 14" id="KW-0963">Cytoplasm</keyword>
<dbReference type="Proteomes" id="UP001152049">
    <property type="component" value="Unassembled WGS sequence"/>
</dbReference>
<dbReference type="GO" id="GO:0003725">
    <property type="term" value="F:double-stranded RNA binding"/>
    <property type="evidence" value="ECO:0007669"/>
    <property type="project" value="UniProtKB-UniRule"/>
</dbReference>
<evidence type="ECO:0000256" key="1">
    <source>
        <dbReference type="ARBA" id="ARBA00004496"/>
    </source>
</evidence>
<sequence>METRIVRVPSKGSLGHFRPGDGLAKLDHWEIQYQNETALEALEHAAHELRTKDTPVAFPTETVYGLGADATRTPSVKGIYSAKGRPSDNPLISHVCDLEMLRQYIGHTNDGRDPIPSRYKALLERFWPGPLTILLPNPVPSKLAPEVTAGLKTFGVRMPSSPLALTLIKLAGVPLAAPSANASTKPSPTAAQHVMDDLDGRIELILDGGHCPVGVESTVVDGLCDPPVVLRPGGIGLDEIRTCPGWENATIAYKDKSEEGKAAPRAPGMKYKHYSPKATVVLYESSFEKGGDGIALSDLEAANAAVNGHATNGERKWRKIGVIRTQRWKSGAGLQCANFQHLTNVKGADELDDSPFQVHEGDLLDEKEQPIGKILDIDLGRGTEGIARGLFAALREFDRRGADTIFVDGIEDRSDIAAAVMNRLRKAASETRA</sequence>
<dbReference type="EMBL" id="JAOQAZ010000001">
    <property type="protein sequence ID" value="KAJ4271864.1"/>
    <property type="molecule type" value="Genomic_DNA"/>
</dbReference>
<dbReference type="SUPFAM" id="SSF55821">
    <property type="entry name" value="YrdC/RibB"/>
    <property type="match status" value="1"/>
</dbReference>
<evidence type="ECO:0000256" key="10">
    <source>
        <dbReference type="ARBA" id="ARBA00022840"/>
    </source>
</evidence>
<name>A0A9W8VQV1_9HYPO</name>
<organism evidence="17 18">
    <name type="scientific">Fusarium torreyae</name>
    <dbReference type="NCBI Taxonomy" id="1237075"/>
    <lineage>
        <taxon>Eukaryota</taxon>
        <taxon>Fungi</taxon>
        <taxon>Dikarya</taxon>
        <taxon>Ascomycota</taxon>
        <taxon>Pezizomycotina</taxon>
        <taxon>Sordariomycetes</taxon>
        <taxon>Hypocreomycetidae</taxon>
        <taxon>Hypocreales</taxon>
        <taxon>Nectriaceae</taxon>
        <taxon>Fusarium</taxon>
    </lineage>
</organism>
<dbReference type="PIRSF" id="PIRSF004930">
    <property type="entry name" value="Tln_factor_SUA5"/>
    <property type="match status" value="1"/>
</dbReference>
<dbReference type="OrthoDB" id="412787at2759"/>
<dbReference type="Pfam" id="PF03481">
    <property type="entry name" value="Sua5_C"/>
    <property type="match status" value="1"/>
</dbReference>
<dbReference type="GO" id="GO:0002949">
    <property type="term" value="P:tRNA threonylcarbamoyladenosine modification"/>
    <property type="evidence" value="ECO:0007669"/>
    <property type="project" value="UniProtKB-ARBA"/>
</dbReference>
<dbReference type="PANTHER" id="PTHR17490">
    <property type="entry name" value="SUA5"/>
    <property type="match status" value="1"/>
</dbReference>
<gene>
    <name evidence="17" type="ORF">NW762_000572</name>
</gene>
<keyword evidence="8 14" id="KW-0548">Nucleotidyltransferase</keyword>
<dbReference type="AlphaFoldDB" id="A0A9W8VQV1"/>
<dbReference type="InterPro" id="IPR038385">
    <property type="entry name" value="Sua5/YwlC_C"/>
</dbReference>
<dbReference type="GO" id="GO:0061710">
    <property type="term" value="F:L-threonylcarbamoyladenylate synthase"/>
    <property type="evidence" value="ECO:0007669"/>
    <property type="project" value="UniProtKB-EC"/>
</dbReference>
<evidence type="ECO:0000256" key="2">
    <source>
        <dbReference type="ARBA" id="ARBA00007663"/>
    </source>
</evidence>
<feature type="binding site" evidence="15">
    <location>
        <position position="187"/>
    </location>
    <ligand>
        <name>ATP</name>
        <dbReference type="ChEBI" id="CHEBI:30616"/>
    </ligand>
</feature>
<comment type="catalytic activity">
    <reaction evidence="12 14">
        <text>L-threonine + hydrogencarbonate + ATP = L-threonylcarbamoyladenylate + diphosphate + H2O</text>
        <dbReference type="Rhea" id="RHEA:36407"/>
        <dbReference type="ChEBI" id="CHEBI:15377"/>
        <dbReference type="ChEBI" id="CHEBI:17544"/>
        <dbReference type="ChEBI" id="CHEBI:30616"/>
        <dbReference type="ChEBI" id="CHEBI:33019"/>
        <dbReference type="ChEBI" id="CHEBI:57926"/>
        <dbReference type="ChEBI" id="CHEBI:73682"/>
        <dbReference type="EC" id="2.7.7.87"/>
    </reaction>
</comment>
<evidence type="ECO:0000256" key="11">
    <source>
        <dbReference type="ARBA" id="ARBA00029774"/>
    </source>
</evidence>
<dbReference type="NCBIfam" id="TIGR00057">
    <property type="entry name" value="L-threonylcarbamoyladenylate synthase"/>
    <property type="match status" value="1"/>
</dbReference>
<evidence type="ECO:0000256" key="15">
    <source>
        <dbReference type="PIRSR" id="PIRSR004930-1"/>
    </source>
</evidence>
<evidence type="ECO:0000256" key="12">
    <source>
        <dbReference type="ARBA" id="ARBA00048366"/>
    </source>
</evidence>
<keyword evidence="10 14" id="KW-0067">ATP-binding</keyword>
<evidence type="ECO:0000256" key="14">
    <source>
        <dbReference type="PIRNR" id="PIRNR004930"/>
    </source>
</evidence>
<feature type="domain" description="YrdC-like" evidence="16">
    <location>
        <begin position="39"/>
        <end position="235"/>
    </location>
</feature>
<dbReference type="Gene3D" id="3.90.870.10">
    <property type="entry name" value="DHBP synthase"/>
    <property type="match status" value="1"/>
</dbReference>
<feature type="binding site" evidence="15">
    <location>
        <position position="94"/>
    </location>
    <ligand>
        <name>L-threonine</name>
        <dbReference type="ChEBI" id="CHEBI:57926"/>
    </ligand>
</feature>
<comment type="caution">
    <text evidence="17">The sequence shown here is derived from an EMBL/GenBank/DDBJ whole genome shotgun (WGS) entry which is preliminary data.</text>
</comment>
<protein>
    <recommendedName>
        <fullName evidence="4 14">Threonylcarbamoyl-AMP synthase</fullName>
        <shortName evidence="14">TC-AMP synthase</shortName>
        <ecNumber evidence="3 14">2.7.7.87</ecNumber>
    </recommendedName>
    <alternativeName>
        <fullName evidence="11 14">L-threonylcarbamoyladenylate synthase</fullName>
    </alternativeName>
</protein>
<comment type="function">
    <text evidence="13">Required for the formation of a threonylcarbamoyl group on adenosine at position 37 (t(6)A37) in tRNAs that read codons beginning with adenine. Likely catalyzes the conversion of L-threonine, HCO(3)(-)/CO(2) and ATP to give threonylcarbamoyl-AMP (TC-AMP) as the acyladenylate intermediate, with the release of diphosphate. Required for normal translation, by ensuring translation fidelity at the level of codon recognition, appropriate translation initiation selection and maintenance of reading frame. Also involved in telomere replication. Binds to single-stranded telomeric (ssTG) DNA and positively regulates telomere length.</text>
</comment>
<feature type="binding site" evidence="15">
    <location>
        <position position="217"/>
    </location>
    <ligand>
        <name>L-threonine</name>
        <dbReference type="ChEBI" id="CHEBI:57926"/>
    </ligand>
</feature>
<dbReference type="GO" id="GO:0005524">
    <property type="term" value="F:ATP binding"/>
    <property type="evidence" value="ECO:0007669"/>
    <property type="project" value="UniProtKB-UniRule"/>
</dbReference>